<evidence type="ECO:0000259" key="9">
    <source>
        <dbReference type="Pfam" id="PF01281"/>
    </source>
</evidence>
<organism evidence="11 12">
    <name type="scientific">Piliocolobus tephrosceles</name>
    <name type="common">Ugandan red Colobus</name>
    <dbReference type="NCBI Taxonomy" id="591936"/>
    <lineage>
        <taxon>Eukaryota</taxon>
        <taxon>Metazoa</taxon>
        <taxon>Chordata</taxon>
        <taxon>Craniata</taxon>
        <taxon>Vertebrata</taxon>
        <taxon>Euteleostomi</taxon>
        <taxon>Mammalia</taxon>
        <taxon>Eutheria</taxon>
        <taxon>Euarchontoglires</taxon>
        <taxon>Primates</taxon>
        <taxon>Haplorrhini</taxon>
        <taxon>Catarrhini</taxon>
        <taxon>Cercopithecidae</taxon>
        <taxon>Colobinae</taxon>
        <taxon>Piliocolobus</taxon>
    </lineage>
</organism>
<dbReference type="AlphaFoldDB" id="A0A8C9GZF4"/>
<evidence type="ECO:0000256" key="8">
    <source>
        <dbReference type="ARBA" id="ARBA00035381"/>
    </source>
</evidence>
<dbReference type="Pfam" id="PF22078">
    <property type="entry name" value="Ribosomal_bL9m_C"/>
    <property type="match status" value="1"/>
</dbReference>
<feature type="domain" description="Large ribosomal subunit protein bL9m C-terminal" evidence="10">
    <location>
        <begin position="148"/>
        <end position="232"/>
    </location>
</feature>
<evidence type="ECO:0000256" key="1">
    <source>
        <dbReference type="ARBA" id="ARBA00004173"/>
    </source>
</evidence>
<accession>A0A8C9GZF4</accession>
<dbReference type="PANTHER" id="PTHR21368">
    <property type="entry name" value="50S RIBOSOMAL PROTEIN L9"/>
    <property type="match status" value="1"/>
</dbReference>
<name>A0A8C9GZF4_9PRIM</name>
<dbReference type="Pfam" id="PF01281">
    <property type="entry name" value="Ribosomal_L9_N"/>
    <property type="match status" value="1"/>
</dbReference>
<evidence type="ECO:0000256" key="5">
    <source>
        <dbReference type="ARBA" id="ARBA00023128"/>
    </source>
</evidence>
<keyword evidence="3" id="KW-0809">Transit peptide</keyword>
<dbReference type="SUPFAM" id="SSF55658">
    <property type="entry name" value="L9 N-domain-like"/>
    <property type="match status" value="1"/>
</dbReference>
<keyword evidence="6" id="KW-0687">Ribonucleoprotein</keyword>
<keyword evidence="5" id="KW-0496">Mitochondrion</keyword>
<dbReference type="InterPro" id="IPR009027">
    <property type="entry name" value="Ribosomal_bL9/RNase_H1_N"/>
</dbReference>
<dbReference type="GO" id="GO:1990904">
    <property type="term" value="C:ribonucleoprotein complex"/>
    <property type="evidence" value="ECO:0007669"/>
    <property type="project" value="UniProtKB-KW"/>
</dbReference>
<protein>
    <recommendedName>
        <fullName evidence="7">Large ribosomal subunit protein bL9m</fullName>
    </recommendedName>
    <alternativeName>
        <fullName evidence="8">39S ribosomal protein L9, mitochondrial</fullName>
    </alternativeName>
</protein>
<dbReference type="InterPro" id="IPR000244">
    <property type="entry name" value="Ribosomal_bL9"/>
</dbReference>
<evidence type="ECO:0000313" key="12">
    <source>
        <dbReference type="Proteomes" id="UP000694416"/>
    </source>
</evidence>
<dbReference type="GO" id="GO:0003735">
    <property type="term" value="F:structural constituent of ribosome"/>
    <property type="evidence" value="ECO:0007669"/>
    <property type="project" value="InterPro"/>
</dbReference>
<dbReference type="Proteomes" id="UP000694416">
    <property type="component" value="Unplaced"/>
</dbReference>
<dbReference type="GO" id="GO:0005840">
    <property type="term" value="C:ribosome"/>
    <property type="evidence" value="ECO:0007669"/>
    <property type="project" value="UniProtKB-KW"/>
</dbReference>
<evidence type="ECO:0000256" key="3">
    <source>
        <dbReference type="ARBA" id="ARBA00022946"/>
    </source>
</evidence>
<evidence type="ECO:0000256" key="4">
    <source>
        <dbReference type="ARBA" id="ARBA00022980"/>
    </source>
</evidence>
<evidence type="ECO:0000256" key="2">
    <source>
        <dbReference type="ARBA" id="ARBA00010605"/>
    </source>
</evidence>
<evidence type="ECO:0000313" key="11">
    <source>
        <dbReference type="Ensembl" id="ENSPTEP00000013222.1"/>
    </source>
</evidence>
<dbReference type="Ensembl" id="ENSPTET00000019885.1">
    <property type="protein sequence ID" value="ENSPTEP00000013222.1"/>
    <property type="gene ID" value="ENSPTEG00000014842.1"/>
</dbReference>
<comment type="similarity">
    <text evidence="2">Belongs to the bacterial ribosomal protein bL9 family.</text>
</comment>
<comment type="subcellular location">
    <subcellularLocation>
        <location evidence="1">Mitochondrion</location>
    </subcellularLocation>
</comment>
<evidence type="ECO:0000256" key="7">
    <source>
        <dbReference type="ARBA" id="ARBA00035194"/>
    </source>
</evidence>
<reference evidence="11" key="2">
    <citation type="submission" date="2025-09" db="UniProtKB">
        <authorList>
            <consortium name="Ensembl"/>
        </authorList>
    </citation>
    <scope>IDENTIFICATION</scope>
</reference>
<evidence type="ECO:0000259" key="10">
    <source>
        <dbReference type="Pfam" id="PF22078"/>
    </source>
</evidence>
<dbReference type="GO" id="GO:0006412">
    <property type="term" value="P:translation"/>
    <property type="evidence" value="ECO:0007669"/>
    <property type="project" value="InterPro"/>
</dbReference>
<evidence type="ECO:0000256" key="6">
    <source>
        <dbReference type="ARBA" id="ARBA00023274"/>
    </source>
</evidence>
<dbReference type="GO" id="GO:0005739">
    <property type="term" value="C:mitochondrion"/>
    <property type="evidence" value="ECO:0007669"/>
    <property type="project" value="UniProtKB-SubCell"/>
</dbReference>
<feature type="domain" description="Ribosomal protein L9" evidence="9">
    <location>
        <begin position="100"/>
        <end position="134"/>
    </location>
</feature>
<proteinExistence type="inferred from homology"/>
<keyword evidence="12" id="KW-1185">Reference proteome</keyword>
<dbReference type="InterPro" id="IPR020070">
    <property type="entry name" value="Ribosomal_bL9_N"/>
</dbReference>
<sequence length="257" mass="28615">MPLIPATWEAEAVELLQPGCGGCREQRMFIQYGFKGLNYDYGTVMALGIVEHWVDGRNRWPGRARSWACTSDTTLISWWRTQSTGPKKTWRSFSCSLWTLGVRGDLVSVKKSVDGNQLLPQRLAAYASPENKKLFEEEKLLGPGGKLEKIQTKAGEATVTFPKSCLMEVGMKNNIKRELNPETVAHHFLKNLGVAVTSHTLKLPGEPLTRWGKYWCEVMVNGLGTMKVPVSLKYWLAQQAAKGMAPPAPRGSKPVLL</sequence>
<keyword evidence="4" id="KW-0689">Ribosomal protein</keyword>
<reference evidence="11" key="1">
    <citation type="submission" date="2025-08" db="UniProtKB">
        <authorList>
            <consortium name="Ensembl"/>
        </authorList>
    </citation>
    <scope>IDENTIFICATION</scope>
</reference>
<dbReference type="InterPro" id="IPR054302">
    <property type="entry name" value="Ribosomal_bL9m_C"/>
</dbReference>
<dbReference type="InterPro" id="IPR036935">
    <property type="entry name" value="Ribosomal_bL9_N_sf"/>
</dbReference>
<dbReference type="Gene3D" id="3.40.5.10">
    <property type="entry name" value="Ribosomal protein L9, N-terminal domain"/>
    <property type="match status" value="1"/>
</dbReference>